<dbReference type="NCBIfam" id="TIGR02063">
    <property type="entry name" value="RNase_R"/>
    <property type="match status" value="1"/>
</dbReference>
<dbReference type="EC" id="3.1.13.1" evidence="7"/>
<dbReference type="SMART" id="SM00955">
    <property type="entry name" value="RNB"/>
    <property type="match status" value="1"/>
</dbReference>
<dbReference type="InterPro" id="IPR001900">
    <property type="entry name" value="RNase_II/R"/>
</dbReference>
<comment type="function">
    <text evidence="7">3'-5' exoribonuclease that releases 5'-nucleoside monophosphates and is involved in maturation of structured RNAs.</text>
</comment>
<dbReference type="GO" id="GO:0005829">
    <property type="term" value="C:cytosol"/>
    <property type="evidence" value="ECO:0007669"/>
    <property type="project" value="TreeGrafter"/>
</dbReference>
<gene>
    <name evidence="7" type="primary">rnr</name>
    <name evidence="10" type="ORF">BN85310380</name>
</gene>
<dbReference type="InterPro" id="IPR012340">
    <property type="entry name" value="NA-bd_OB-fold"/>
</dbReference>
<dbReference type="SMART" id="SM00316">
    <property type="entry name" value="S1"/>
    <property type="match status" value="1"/>
</dbReference>
<dbReference type="PANTHER" id="PTHR23355:SF9">
    <property type="entry name" value="DIS3-LIKE EXONUCLEASE 2"/>
    <property type="match status" value="1"/>
</dbReference>
<dbReference type="InterPro" id="IPR004476">
    <property type="entry name" value="RNase_II/RNase_R"/>
</dbReference>
<name>U4KT47_9MOLU</name>
<evidence type="ECO:0000259" key="9">
    <source>
        <dbReference type="PROSITE" id="PS50126"/>
    </source>
</evidence>
<evidence type="ECO:0000256" key="4">
    <source>
        <dbReference type="ARBA" id="ARBA00022801"/>
    </source>
</evidence>
<evidence type="ECO:0000313" key="10">
    <source>
        <dbReference type="EMBL" id="CCV66059.1"/>
    </source>
</evidence>
<dbReference type="GO" id="GO:0003723">
    <property type="term" value="F:RNA binding"/>
    <property type="evidence" value="ECO:0007669"/>
    <property type="project" value="UniProtKB-UniRule"/>
</dbReference>
<dbReference type="InterPro" id="IPR022966">
    <property type="entry name" value="RNase_II/R_CS"/>
</dbReference>
<dbReference type="InterPro" id="IPR050180">
    <property type="entry name" value="RNR_Ribonuclease"/>
</dbReference>
<keyword evidence="5 7" id="KW-0269">Exonuclease</keyword>
<feature type="coiled-coil region" evidence="8">
    <location>
        <begin position="555"/>
        <end position="589"/>
    </location>
</feature>
<dbReference type="RefSeq" id="WP_030004921.1">
    <property type="nucleotide sequence ID" value="NC_022549.1"/>
</dbReference>
<comment type="similarity">
    <text evidence="7">Belongs to the RNR ribonuclease family. RNase R subfamily.</text>
</comment>
<evidence type="ECO:0000256" key="7">
    <source>
        <dbReference type="HAMAP-Rule" id="MF_01895"/>
    </source>
</evidence>
<evidence type="ECO:0000256" key="2">
    <source>
        <dbReference type="ARBA" id="ARBA00022490"/>
    </source>
</evidence>
<dbReference type="PANTHER" id="PTHR23355">
    <property type="entry name" value="RIBONUCLEASE"/>
    <property type="match status" value="1"/>
</dbReference>
<organism evidence="10 11">
    <name type="scientific">Acholeplasma brassicae</name>
    <dbReference type="NCBI Taxonomy" id="61635"/>
    <lineage>
        <taxon>Bacteria</taxon>
        <taxon>Bacillati</taxon>
        <taxon>Mycoplasmatota</taxon>
        <taxon>Mollicutes</taxon>
        <taxon>Acholeplasmatales</taxon>
        <taxon>Acholeplasmataceae</taxon>
        <taxon>Acholeplasma</taxon>
    </lineage>
</organism>
<keyword evidence="6 7" id="KW-0694">RNA-binding</keyword>
<dbReference type="Pfam" id="PF00773">
    <property type="entry name" value="RNB"/>
    <property type="match status" value="1"/>
</dbReference>
<dbReference type="SUPFAM" id="SSF50249">
    <property type="entry name" value="Nucleic acid-binding proteins"/>
    <property type="match status" value="2"/>
</dbReference>
<sequence length="688" mass="79431">MNILKYYKDHSSLAFEELLKLSKLSDEQLLAHLDELVANRRLTKTKDNNYVLYKNLAVGRIDVKDNFSFLIQVGDDLFMQDKDIKDALDNDIVLVHIGKTNKVLEVLERNVQRLVVHVSKLGQKNVFIPIKPFRLTIELTEGSMPLFGGEVLLLEVEIFENKKAICRIVEQIGNTKDPGIDILELVYQFDWPHTFSDEVLSYTESLDRRIKEDGRYRVKDELIVTIDGADAKDLDDAVSLKIVDDYYHLSVHIADVTAYVTENSILDQAATERATSVYLADRVIPMLPKRLSNDLCSLNAAEDKYALSLFMKINRQGDVVSHEIKQTIIEVNQRLNYQEVNRYLDQKSPLYTKDIEQMMDHMYDLSNLLEQKRYIRGSLNFKSDEFKYDTDEFGNILDIHLAVTGQSEGIIESFMVLANETISMHLSTLGLPCIYRVHDKPDQEKLLNVLELIKGLGIKIPRINHVTPKALQMIIEKIEDHPLEQVIHTLLLRSMKKAVYSENNIGHYGLASTYYSHFTSPIRRYPDLLLHRLIRRFLIEPSNVSEDFRHFEMLLPTLAKHCSDMEKKADELEREVDKLKTTEFMANQKNEVFEVVVSSITNAGMFVRLSNGIEGLLPLRLLDDYYTLNPKELTLTGKRSKKIFKIGQLIEVKLIEVDVKLRQLTFKLNEGKGERNYENRRHKPKSNA</sequence>
<feature type="domain" description="S1 motif" evidence="9">
    <location>
        <begin position="590"/>
        <end position="669"/>
    </location>
</feature>
<keyword evidence="2 7" id="KW-0963">Cytoplasm</keyword>
<reference evidence="10 11" key="1">
    <citation type="journal article" date="2013" name="J. Mol. Microbiol. Biotechnol.">
        <title>Analysis of the Complete Genomes of Acholeplasma brassicae , A. palmae and A. laidlawii and Their Comparison to the Obligate Parasites from ' Candidatus Phytoplasma'.</title>
        <authorList>
            <person name="Kube M."/>
            <person name="Siewert C."/>
            <person name="Migdoll A.M."/>
            <person name="Duduk B."/>
            <person name="Holz S."/>
            <person name="Rabus R."/>
            <person name="Seemuller E."/>
            <person name="Mitrovic J."/>
            <person name="Muller I."/>
            <person name="Buttner C."/>
            <person name="Reinhardt R."/>
        </authorList>
    </citation>
    <scope>NUCLEOTIDE SEQUENCE [LARGE SCALE GENOMIC DNA]</scope>
    <source>
        <strain evidence="11">0502</strain>
    </source>
</reference>
<dbReference type="CDD" id="cd00164">
    <property type="entry name" value="S1_like"/>
    <property type="match status" value="1"/>
</dbReference>
<dbReference type="Pfam" id="PF00575">
    <property type="entry name" value="S1"/>
    <property type="match status" value="1"/>
</dbReference>
<dbReference type="GO" id="GO:0008859">
    <property type="term" value="F:exoribonuclease II activity"/>
    <property type="evidence" value="ECO:0007669"/>
    <property type="project" value="UniProtKB-UniRule"/>
</dbReference>
<dbReference type="STRING" id="61635.BN85310380"/>
<dbReference type="PROSITE" id="PS01175">
    <property type="entry name" value="RIBONUCLEASE_II"/>
    <property type="match status" value="1"/>
</dbReference>
<proteinExistence type="inferred from homology"/>
<keyword evidence="11" id="KW-1185">Reference proteome</keyword>
<evidence type="ECO:0000256" key="8">
    <source>
        <dbReference type="SAM" id="Coils"/>
    </source>
</evidence>
<evidence type="ECO:0000256" key="1">
    <source>
        <dbReference type="ARBA" id="ARBA00001849"/>
    </source>
</evidence>
<accession>U4KT47</accession>
<dbReference type="HAMAP" id="MF_01895">
    <property type="entry name" value="RNase_R"/>
    <property type="match status" value="1"/>
</dbReference>
<keyword evidence="3 7" id="KW-0540">Nuclease</keyword>
<dbReference type="KEGG" id="abra:BN85310380"/>
<dbReference type="AlphaFoldDB" id="U4KT47"/>
<dbReference type="NCBIfam" id="TIGR00358">
    <property type="entry name" value="3_prime_RNase"/>
    <property type="match status" value="1"/>
</dbReference>
<keyword evidence="8" id="KW-0175">Coiled coil</keyword>
<dbReference type="Proteomes" id="UP000032737">
    <property type="component" value="Chromosome"/>
</dbReference>
<dbReference type="EMBL" id="FO681348">
    <property type="protein sequence ID" value="CCV66059.1"/>
    <property type="molecule type" value="Genomic_DNA"/>
</dbReference>
<evidence type="ECO:0000313" key="11">
    <source>
        <dbReference type="Proteomes" id="UP000032737"/>
    </source>
</evidence>
<dbReference type="Gene3D" id="2.40.50.140">
    <property type="entry name" value="Nucleic acid-binding proteins"/>
    <property type="match status" value="1"/>
</dbReference>
<protein>
    <recommendedName>
        <fullName evidence="7">Ribonuclease R</fullName>
        <shortName evidence="7">RNase R</shortName>
        <ecNumber evidence="7">3.1.13.1</ecNumber>
    </recommendedName>
</protein>
<comment type="catalytic activity">
    <reaction evidence="1 7">
        <text>Exonucleolytic cleavage in the 3'- to 5'-direction to yield nucleoside 5'-phosphates.</text>
        <dbReference type="EC" id="3.1.13.1"/>
    </reaction>
</comment>
<dbReference type="HOGENOM" id="CLU_002333_4_1_14"/>
<dbReference type="OrthoDB" id="9764149at2"/>
<evidence type="ECO:0000256" key="5">
    <source>
        <dbReference type="ARBA" id="ARBA00022839"/>
    </source>
</evidence>
<dbReference type="PROSITE" id="PS50126">
    <property type="entry name" value="S1"/>
    <property type="match status" value="1"/>
</dbReference>
<dbReference type="InterPro" id="IPR011805">
    <property type="entry name" value="RNase_R"/>
</dbReference>
<evidence type="ECO:0000256" key="6">
    <source>
        <dbReference type="ARBA" id="ARBA00022884"/>
    </source>
</evidence>
<evidence type="ECO:0000256" key="3">
    <source>
        <dbReference type="ARBA" id="ARBA00022722"/>
    </source>
</evidence>
<keyword evidence="4 7" id="KW-0378">Hydrolase</keyword>
<comment type="subcellular location">
    <subcellularLocation>
        <location evidence="7">Cytoplasm</location>
    </subcellularLocation>
</comment>
<dbReference type="InterPro" id="IPR003029">
    <property type="entry name" value="S1_domain"/>
</dbReference>
<dbReference type="GO" id="GO:0006402">
    <property type="term" value="P:mRNA catabolic process"/>
    <property type="evidence" value="ECO:0007669"/>
    <property type="project" value="TreeGrafter"/>
</dbReference>